<dbReference type="GO" id="GO:0000329">
    <property type="term" value="C:fungal-type vacuole membrane"/>
    <property type="evidence" value="ECO:0007669"/>
    <property type="project" value="InterPro"/>
</dbReference>
<evidence type="ECO:0000313" key="2">
    <source>
        <dbReference type="Proteomes" id="UP000789739"/>
    </source>
</evidence>
<reference evidence="1" key="1">
    <citation type="submission" date="2021-06" db="EMBL/GenBank/DDBJ databases">
        <authorList>
            <person name="Kallberg Y."/>
            <person name="Tangrot J."/>
            <person name="Rosling A."/>
        </authorList>
    </citation>
    <scope>NUCLEOTIDE SEQUENCE</scope>
    <source>
        <strain evidence="1">BR232B</strain>
    </source>
</reference>
<protein>
    <submittedName>
        <fullName evidence="1">6250_t:CDS:1</fullName>
    </submittedName>
</protein>
<dbReference type="PANTHER" id="PTHR35895">
    <property type="entry name" value="CHROMOSOME 16, WHOLE GENOME SHOTGUN SEQUENCE"/>
    <property type="match status" value="1"/>
</dbReference>
<comment type="caution">
    <text evidence="1">The sequence shown here is derived from an EMBL/GenBank/DDBJ whole genome shotgun (WGS) entry which is preliminary data.</text>
</comment>
<dbReference type="InterPro" id="IPR022185">
    <property type="entry name" value="DUF3712"/>
</dbReference>
<dbReference type="EMBL" id="CAJVPI010001034">
    <property type="protein sequence ID" value="CAG8590490.1"/>
    <property type="molecule type" value="Genomic_DNA"/>
</dbReference>
<dbReference type="SUPFAM" id="SSF117070">
    <property type="entry name" value="LEA14-like"/>
    <property type="match status" value="1"/>
</dbReference>
<dbReference type="Pfam" id="PF12505">
    <property type="entry name" value="DUF3712"/>
    <property type="match status" value="1"/>
</dbReference>
<dbReference type="OrthoDB" id="10508340at2759"/>
<accession>A0A9N9G7M9</accession>
<evidence type="ECO:0000313" key="1">
    <source>
        <dbReference type="EMBL" id="CAG8590490.1"/>
    </source>
</evidence>
<dbReference type="AlphaFoldDB" id="A0A9N9G7M9"/>
<dbReference type="InterPro" id="IPR046368">
    <property type="entry name" value="Tag1"/>
</dbReference>
<dbReference type="PANTHER" id="PTHR35895:SF3">
    <property type="entry name" value="PRE-RRNA PROCESSING PROTEIN"/>
    <property type="match status" value="1"/>
</dbReference>
<dbReference type="Proteomes" id="UP000789739">
    <property type="component" value="Unassembled WGS sequence"/>
</dbReference>
<sequence length="299" mass="30755">MIHTSPRPWYKSKRFLIGFSFFVFILGGITCLILLALVHPALAEDVVKNSSYSISKLSLSPVSTKSASISITGEFNAGRTGDITFTKPVVFSVDQVDVGSVELDPINVENDKGAVDDQDKTLDIANSTALGGLVHKILTDKEVEVTGTSVVTVYVIGISRAGIGMTSPFKINGADNFASSTATASVTNTNITVTLTLQNPSSLSLSLTSISFDLSYNSAVISSLNSTSPVSISANSPTTVSLAGNLASGAAADDFKAKLAGGSVPAVLTTTSGVADGKGADWVNAGVTGINIAVTISKK</sequence>
<organism evidence="1 2">
    <name type="scientific">Paraglomus brasilianum</name>
    <dbReference type="NCBI Taxonomy" id="144538"/>
    <lineage>
        <taxon>Eukaryota</taxon>
        <taxon>Fungi</taxon>
        <taxon>Fungi incertae sedis</taxon>
        <taxon>Mucoromycota</taxon>
        <taxon>Glomeromycotina</taxon>
        <taxon>Glomeromycetes</taxon>
        <taxon>Paraglomerales</taxon>
        <taxon>Paraglomeraceae</taxon>
        <taxon>Paraglomus</taxon>
    </lineage>
</organism>
<gene>
    <name evidence="1" type="ORF">PBRASI_LOCUS7098</name>
</gene>
<dbReference type="Gene3D" id="2.60.40.1820">
    <property type="match status" value="1"/>
</dbReference>
<proteinExistence type="predicted"/>
<keyword evidence="2" id="KW-1185">Reference proteome</keyword>
<name>A0A9N9G7M9_9GLOM</name>